<evidence type="ECO:0000313" key="2">
    <source>
        <dbReference type="Proteomes" id="UP001560573"/>
    </source>
</evidence>
<gene>
    <name evidence="1" type="ORF">QTN47_09865</name>
</gene>
<protein>
    <submittedName>
        <fullName evidence="1">Ferritin-like domain-containing protein</fullName>
    </submittedName>
</protein>
<proteinExistence type="predicted"/>
<dbReference type="InterPro" id="IPR009078">
    <property type="entry name" value="Ferritin-like_SF"/>
</dbReference>
<evidence type="ECO:0000313" key="1">
    <source>
        <dbReference type="EMBL" id="MEX6687800.1"/>
    </source>
</evidence>
<name>A0ABV3ZDY7_9BACT</name>
<dbReference type="SUPFAM" id="SSF47240">
    <property type="entry name" value="Ferritin-like"/>
    <property type="match status" value="1"/>
</dbReference>
<keyword evidence="2" id="KW-1185">Reference proteome</keyword>
<sequence length="249" mass="29107">MTSKQWIDHFAANAKCYRVNWEIKPTISEKEVCVILSSLQAWQLGETSDGKNLLRAATLYSKKINDSDYVEAVKLFIKEEQKHGNSLGRYLDEIGQKRITYNWGDYLFRKIRYFNTSMEIWTLTVIVVESTAQIFYQSLKDATNCALLKQIATDILIDEAYHIDFQTQRMQVIFSAKNNFEKLICHHIYKLFFFTTSLVVWFAHKKIFQAGGNNFSKYRKKMGIKYMKTLNRISGYSMQESRVTSVTTT</sequence>
<dbReference type="EMBL" id="JAULBC010000002">
    <property type="protein sequence ID" value="MEX6687800.1"/>
    <property type="molecule type" value="Genomic_DNA"/>
</dbReference>
<dbReference type="CDD" id="cd00657">
    <property type="entry name" value="Ferritin_like"/>
    <property type="match status" value="1"/>
</dbReference>
<dbReference type="InterPro" id="IPR012348">
    <property type="entry name" value="RNR-like"/>
</dbReference>
<dbReference type="RefSeq" id="WP_369329204.1">
    <property type="nucleotide sequence ID" value="NZ_JAULBC010000002.1"/>
</dbReference>
<dbReference type="Proteomes" id="UP001560573">
    <property type="component" value="Unassembled WGS sequence"/>
</dbReference>
<reference evidence="1 2" key="1">
    <citation type="submission" date="2023-07" db="EMBL/GenBank/DDBJ databases">
        <authorList>
            <person name="Lian W.-H."/>
        </authorList>
    </citation>
    <scope>NUCLEOTIDE SEQUENCE [LARGE SCALE GENOMIC DNA]</scope>
    <source>
        <strain evidence="1 2">SYSU DXS3180</strain>
    </source>
</reference>
<accession>A0ABV3ZDY7</accession>
<organism evidence="1 2">
    <name type="scientific">Danxiaibacter flavus</name>
    <dbReference type="NCBI Taxonomy" id="3049108"/>
    <lineage>
        <taxon>Bacteria</taxon>
        <taxon>Pseudomonadati</taxon>
        <taxon>Bacteroidota</taxon>
        <taxon>Chitinophagia</taxon>
        <taxon>Chitinophagales</taxon>
        <taxon>Chitinophagaceae</taxon>
        <taxon>Danxiaibacter</taxon>
    </lineage>
</organism>
<dbReference type="Gene3D" id="1.10.620.20">
    <property type="entry name" value="Ribonucleotide Reductase, subunit A"/>
    <property type="match status" value="1"/>
</dbReference>
<comment type="caution">
    <text evidence="1">The sequence shown here is derived from an EMBL/GenBank/DDBJ whole genome shotgun (WGS) entry which is preliminary data.</text>
</comment>